<evidence type="ECO:0000313" key="1">
    <source>
        <dbReference type="EMBL" id="OSS50801.1"/>
    </source>
</evidence>
<gene>
    <name evidence="1" type="ORF">B5807_04512</name>
</gene>
<accession>A0A1Y2M428</accession>
<dbReference type="Proteomes" id="UP000193240">
    <property type="component" value="Unassembled WGS sequence"/>
</dbReference>
<dbReference type="OMA" id="AYMYSTH"/>
<protein>
    <submittedName>
        <fullName evidence="1">Uncharacterized protein</fullName>
    </submittedName>
</protein>
<evidence type="ECO:0000313" key="2">
    <source>
        <dbReference type="Proteomes" id="UP000193240"/>
    </source>
</evidence>
<sequence>MPTAIQNSIVRCPAPTEEALIRYLPLPSDQGQHISSALYSMHLKDLAVIMADFRSHISSMDFTERDDNDSNDIANHALNLTYTFQNFGLWRERLPAGLRLCRGEGQVDEEPFEFERDLVLPASLQRQKIFLELLYRNACILFQRSCSHLEAARSPIPADVNIAMDDLEAPVELHIKGALHHATMIVDLVYTVGSMSDVLYGWHEVLQTLWNATTTLIVYISSDLSRADMPQVLDVVTRARACFELFPSEYSIALIAKRTVQSMIDDLQVAIAGQLFGPDLASLEEPDNLALLSEEQQLPWSNSADLSFVCGLSADVQISK</sequence>
<name>A0A1Y2M428_EPING</name>
<organism evidence="1 2">
    <name type="scientific">Epicoccum nigrum</name>
    <name type="common">Soil fungus</name>
    <name type="synonym">Epicoccum purpurascens</name>
    <dbReference type="NCBI Taxonomy" id="105696"/>
    <lineage>
        <taxon>Eukaryota</taxon>
        <taxon>Fungi</taxon>
        <taxon>Dikarya</taxon>
        <taxon>Ascomycota</taxon>
        <taxon>Pezizomycotina</taxon>
        <taxon>Dothideomycetes</taxon>
        <taxon>Pleosporomycetidae</taxon>
        <taxon>Pleosporales</taxon>
        <taxon>Pleosporineae</taxon>
        <taxon>Didymellaceae</taxon>
        <taxon>Epicoccum</taxon>
    </lineage>
</organism>
<reference evidence="1 2" key="1">
    <citation type="journal article" date="2017" name="Genome Announc.">
        <title>Genome sequence of the saprophytic ascomycete Epicoccum nigrum ICMP 19927 strain isolated from New Zealand.</title>
        <authorList>
            <person name="Fokin M."/>
            <person name="Fleetwood D."/>
            <person name="Weir B.S."/>
            <person name="Villas-Boas S.G."/>
        </authorList>
    </citation>
    <scope>NUCLEOTIDE SEQUENCE [LARGE SCALE GENOMIC DNA]</scope>
    <source>
        <strain evidence="1 2">ICMP 19927</strain>
    </source>
</reference>
<proteinExistence type="predicted"/>
<keyword evidence="2" id="KW-1185">Reference proteome</keyword>
<dbReference type="InParanoid" id="A0A1Y2M428"/>
<dbReference type="AlphaFoldDB" id="A0A1Y2M428"/>
<dbReference type="EMBL" id="KZ107841">
    <property type="protein sequence ID" value="OSS50801.1"/>
    <property type="molecule type" value="Genomic_DNA"/>
</dbReference>